<dbReference type="Gene3D" id="3.30.1330.50">
    <property type="entry name" value="2-C-methyl-D-erythritol 2,4-cyclodiphosphate synthase"/>
    <property type="match status" value="1"/>
</dbReference>
<feature type="binding site" evidence="9">
    <location>
        <begin position="164"/>
        <end position="167"/>
    </location>
    <ligand>
        <name>4-CDP-2-C-methyl-D-erythritol 2-phosphate</name>
        <dbReference type="ChEBI" id="CHEBI:57919"/>
    </ligand>
</feature>
<dbReference type="Pfam" id="PF02542">
    <property type="entry name" value="YgbB"/>
    <property type="match status" value="1"/>
</dbReference>
<comment type="subunit">
    <text evidence="4 9">Homotrimer.</text>
</comment>
<evidence type="ECO:0000256" key="7">
    <source>
        <dbReference type="ARBA" id="ARBA00023229"/>
    </source>
</evidence>
<dbReference type="InterPro" id="IPR020555">
    <property type="entry name" value="MECDP_synthase_CS"/>
</dbReference>
<reference evidence="12 13" key="1">
    <citation type="journal article" date="2008" name="Int. J. Syst. Evol. Microbiol.">
        <title>Luteimonas marina sp. nov., isolated from seawater.</title>
        <authorList>
            <person name="Baik K.S."/>
            <person name="Park S.C."/>
            <person name="Kim M.S."/>
            <person name="Kim E.M."/>
            <person name="Park C."/>
            <person name="Chun J."/>
            <person name="Seong C.N."/>
        </authorList>
    </citation>
    <scope>NUCLEOTIDE SEQUENCE [LARGE SCALE GENOMIC DNA]</scope>
    <source>
        <strain evidence="12 13">FR1330</strain>
    </source>
</reference>
<comment type="pathway">
    <text evidence="2 9">Isoprenoid biosynthesis; isopentenyl diphosphate biosynthesis via DXP pathway; isopentenyl diphosphate from 1-deoxy-D-xylulose 5-phosphate: step 4/6.</text>
</comment>
<feature type="binding site" evidence="9">
    <location>
        <position position="42"/>
    </location>
    <ligand>
        <name>a divalent metal cation</name>
        <dbReference type="ChEBI" id="CHEBI:60240"/>
    </ligand>
</feature>
<dbReference type="GO" id="GO:0046872">
    <property type="term" value="F:metal ion binding"/>
    <property type="evidence" value="ECO:0007669"/>
    <property type="project" value="UniProtKB-KW"/>
</dbReference>
<dbReference type="Proteomes" id="UP000319980">
    <property type="component" value="Unassembled WGS sequence"/>
</dbReference>
<dbReference type="GO" id="GO:0008685">
    <property type="term" value="F:2-C-methyl-D-erythritol 2,4-cyclodiphosphate synthase activity"/>
    <property type="evidence" value="ECO:0007669"/>
    <property type="project" value="UniProtKB-UniRule"/>
</dbReference>
<dbReference type="GO" id="GO:0016114">
    <property type="term" value="P:terpenoid biosynthetic process"/>
    <property type="evidence" value="ECO:0007669"/>
    <property type="project" value="InterPro"/>
</dbReference>
<evidence type="ECO:0000259" key="11">
    <source>
        <dbReference type="Pfam" id="PF02542"/>
    </source>
</evidence>
<dbReference type="SUPFAM" id="SSF69765">
    <property type="entry name" value="IpsF-like"/>
    <property type="match status" value="1"/>
</dbReference>
<dbReference type="FunFam" id="3.30.1330.50:FF:000001">
    <property type="entry name" value="2-C-methyl-D-erythritol 2,4-cyclodiphosphate synthase"/>
    <property type="match status" value="1"/>
</dbReference>
<evidence type="ECO:0000256" key="2">
    <source>
        <dbReference type="ARBA" id="ARBA00004709"/>
    </source>
</evidence>
<feature type="site" description="Transition state stabilizer" evidence="9">
    <location>
        <position position="66"/>
    </location>
</feature>
<dbReference type="OrthoDB" id="9804336at2"/>
<feature type="binding site" evidence="9">
    <location>
        <begin position="66"/>
        <end position="67"/>
    </location>
    <ligand>
        <name>4-CDP-2-C-methyl-D-erythritol 2-phosphate</name>
        <dbReference type="ChEBI" id="CHEBI:57919"/>
    </ligand>
</feature>
<evidence type="ECO:0000256" key="3">
    <source>
        <dbReference type="ARBA" id="ARBA00008480"/>
    </source>
</evidence>
<feature type="binding site" evidence="9">
    <location>
        <begin position="40"/>
        <end position="42"/>
    </location>
    <ligand>
        <name>4-CDP-2-C-methyl-D-erythritol 2-phosphate</name>
        <dbReference type="ChEBI" id="CHEBI:57919"/>
    </ligand>
</feature>
<comment type="catalytic activity">
    <reaction evidence="1 9 10">
        <text>4-CDP-2-C-methyl-D-erythritol 2-phosphate = 2-C-methyl-D-erythritol 2,4-cyclic diphosphate + CMP</text>
        <dbReference type="Rhea" id="RHEA:23864"/>
        <dbReference type="ChEBI" id="CHEBI:57919"/>
        <dbReference type="ChEBI" id="CHEBI:58483"/>
        <dbReference type="ChEBI" id="CHEBI:60377"/>
        <dbReference type="EC" id="4.6.1.12"/>
    </reaction>
</comment>
<accession>A0A5C5UAV6</accession>
<comment type="caution">
    <text evidence="9">Lacks conserved residue(s) required for the propagation of feature annotation.</text>
</comment>
<feature type="site" description="Transition state stabilizer" evidence="9">
    <location>
        <position position="165"/>
    </location>
</feature>
<dbReference type="EC" id="4.6.1.12" evidence="5 9"/>
<dbReference type="PANTHER" id="PTHR43181:SF1">
    <property type="entry name" value="2-C-METHYL-D-ERYTHRITOL 2,4-CYCLODIPHOSPHATE SYNTHASE, CHLOROPLASTIC"/>
    <property type="match status" value="1"/>
</dbReference>
<feature type="binding site" evidence="9">
    <location>
        <position position="74"/>
    </location>
    <ligand>
        <name>a divalent metal cation</name>
        <dbReference type="ChEBI" id="CHEBI:60240"/>
    </ligand>
</feature>
<feature type="binding site" evidence="9">
    <location>
        <position position="174"/>
    </location>
    <ligand>
        <name>4-CDP-2-C-methyl-D-erythritol 2-phosphate</name>
        <dbReference type="ChEBI" id="CHEBI:57919"/>
    </ligand>
</feature>
<dbReference type="PANTHER" id="PTHR43181">
    <property type="entry name" value="2-C-METHYL-D-ERYTHRITOL 2,4-CYCLODIPHOSPHATE SYNTHASE, CHLOROPLASTIC"/>
    <property type="match status" value="1"/>
</dbReference>
<keyword evidence="8 9" id="KW-0456">Lyase</keyword>
<evidence type="ECO:0000256" key="1">
    <source>
        <dbReference type="ARBA" id="ARBA00000200"/>
    </source>
</evidence>
<gene>
    <name evidence="9 12" type="primary">ispF</name>
    <name evidence="12" type="ORF">FQY83_00370</name>
</gene>
<feature type="binding site" evidence="9">
    <location>
        <begin position="88"/>
        <end position="90"/>
    </location>
    <ligand>
        <name>4-CDP-2-C-methyl-D-erythritol 2-phosphate</name>
        <dbReference type="ChEBI" id="CHEBI:57919"/>
    </ligand>
</feature>
<sequence>MFALVVGRSVATNHQPPTTNRRRQEKTVTLPSIRIGQGYDVHVFTDGDHVMLGGVRVPHDRGVLAHSDGDVVLHALCDAMLGALALGDIGVHFPPSDPQWKGADSRAFLRHCDALLRARGWRVGNADVTVVCERPKIGPHAEAMRMLIAGELGVGLDDISVKATTSEKLGFTGRGEGIAAQAVCLLVPA</sequence>
<dbReference type="UniPathway" id="UPA00056">
    <property type="reaction ID" value="UER00095"/>
</dbReference>
<organism evidence="12 13">
    <name type="scientific">Luteimonas marina</name>
    <dbReference type="NCBI Taxonomy" id="488485"/>
    <lineage>
        <taxon>Bacteria</taxon>
        <taxon>Pseudomonadati</taxon>
        <taxon>Pseudomonadota</taxon>
        <taxon>Gammaproteobacteria</taxon>
        <taxon>Lysobacterales</taxon>
        <taxon>Lysobacteraceae</taxon>
        <taxon>Luteimonas</taxon>
    </lineage>
</organism>
<comment type="function">
    <text evidence="9">Involved in the biosynthesis of isopentenyl diphosphate (IPP) and dimethylallyl diphosphate (DMAPP), two major building blocks of isoprenoid compounds. Catalyzes the conversion of 4-diphosphocytidyl-2-C-methyl-D-erythritol 2-phosphate (CDP-ME2P) to 2-C-methyl-D-erythritol 2,4-cyclodiphosphate (ME-CPP) with a corresponding release of cytidine 5-monophosphate (CMP).</text>
</comment>
<keyword evidence="6 9" id="KW-0479">Metal-binding</keyword>
<keyword evidence="13" id="KW-1185">Reference proteome</keyword>
<keyword evidence="7 9" id="KW-0414">Isoprene biosynthesis</keyword>
<feature type="binding site" evidence="9">
    <location>
        <position position="40"/>
    </location>
    <ligand>
        <name>a divalent metal cation</name>
        <dbReference type="ChEBI" id="CHEBI:60240"/>
    </ligand>
</feature>
<comment type="cofactor">
    <cofactor evidence="9">
        <name>a divalent metal cation</name>
        <dbReference type="ChEBI" id="CHEBI:60240"/>
    </cofactor>
    <text evidence="9">Binds 1 divalent metal cation per subunit.</text>
</comment>
<dbReference type="EMBL" id="VOHK01000001">
    <property type="protein sequence ID" value="TWT23146.1"/>
    <property type="molecule type" value="Genomic_DNA"/>
</dbReference>
<dbReference type="NCBIfam" id="TIGR00151">
    <property type="entry name" value="ispF"/>
    <property type="match status" value="1"/>
</dbReference>
<evidence type="ECO:0000313" key="12">
    <source>
        <dbReference type="EMBL" id="TWT23146.1"/>
    </source>
</evidence>
<dbReference type="InterPro" id="IPR003526">
    <property type="entry name" value="MECDP_synthase"/>
</dbReference>
<dbReference type="AlphaFoldDB" id="A0A5C5UAV6"/>
<name>A0A5C5UAV6_9GAMM</name>
<feature type="domain" description="2-C-methyl-D-erythritol 2,4-cyclodiphosphate synthase" evidence="11">
    <location>
        <begin position="33"/>
        <end position="186"/>
    </location>
</feature>
<comment type="caution">
    <text evidence="12">The sequence shown here is derived from an EMBL/GenBank/DDBJ whole genome shotgun (WGS) entry which is preliminary data.</text>
</comment>
<dbReference type="HAMAP" id="MF_00107">
    <property type="entry name" value="IspF"/>
    <property type="match status" value="1"/>
</dbReference>
<dbReference type="CDD" id="cd00554">
    <property type="entry name" value="MECDP_synthase"/>
    <property type="match status" value="1"/>
</dbReference>
<evidence type="ECO:0000256" key="8">
    <source>
        <dbReference type="ARBA" id="ARBA00023239"/>
    </source>
</evidence>
<dbReference type="InterPro" id="IPR036571">
    <property type="entry name" value="MECDP_synthase_sf"/>
</dbReference>
<evidence type="ECO:0000256" key="9">
    <source>
        <dbReference type="HAMAP-Rule" id="MF_00107"/>
    </source>
</evidence>
<evidence type="ECO:0000256" key="4">
    <source>
        <dbReference type="ARBA" id="ARBA00011233"/>
    </source>
</evidence>
<feature type="binding site" evidence="9">
    <location>
        <position position="171"/>
    </location>
    <ligand>
        <name>4-CDP-2-C-methyl-D-erythritol 2-phosphate</name>
        <dbReference type="ChEBI" id="CHEBI:57919"/>
    </ligand>
</feature>
<dbReference type="GO" id="GO:0019288">
    <property type="term" value="P:isopentenyl diphosphate biosynthetic process, methylerythritol 4-phosphate pathway"/>
    <property type="evidence" value="ECO:0007669"/>
    <property type="project" value="UniProtKB-UniRule"/>
</dbReference>
<protein>
    <recommendedName>
        <fullName evidence="5 9">2-C-methyl-D-erythritol 2,4-cyclodiphosphate synthase</fullName>
        <shortName evidence="9">MECDP-synthase</shortName>
        <shortName evidence="9">MECPP-synthase</shortName>
        <shortName evidence="9">MECPS</shortName>
        <ecNumber evidence="5 9">4.6.1.12</ecNumber>
    </recommendedName>
</protein>
<comment type="similarity">
    <text evidence="3 9 10">Belongs to the IspF family.</text>
</comment>
<evidence type="ECO:0000313" key="13">
    <source>
        <dbReference type="Proteomes" id="UP000319980"/>
    </source>
</evidence>
<evidence type="ECO:0000256" key="10">
    <source>
        <dbReference type="RuleBase" id="RU004395"/>
    </source>
</evidence>
<proteinExistence type="inferred from homology"/>
<evidence type="ECO:0000256" key="6">
    <source>
        <dbReference type="ARBA" id="ARBA00022723"/>
    </source>
</evidence>
<dbReference type="PROSITE" id="PS01350">
    <property type="entry name" value="ISPF"/>
    <property type="match status" value="1"/>
</dbReference>
<evidence type="ECO:0000256" key="5">
    <source>
        <dbReference type="ARBA" id="ARBA00012579"/>
    </source>
</evidence>